<reference evidence="2 3" key="1">
    <citation type="submission" date="2020-09" db="EMBL/GenBank/DDBJ databases">
        <title>De no assembly of potato wild relative species, Solanum commersonii.</title>
        <authorList>
            <person name="Cho K."/>
        </authorList>
    </citation>
    <scope>NUCLEOTIDE SEQUENCE [LARGE SCALE GENOMIC DNA]</scope>
    <source>
        <strain evidence="2">LZ3.2</strain>
        <tissue evidence="2">Leaf</tissue>
    </source>
</reference>
<evidence type="ECO:0000256" key="1">
    <source>
        <dbReference type="SAM" id="Phobius"/>
    </source>
</evidence>
<gene>
    <name evidence="2" type="ORF">H5410_004510</name>
</gene>
<proteinExistence type="predicted"/>
<protein>
    <submittedName>
        <fullName evidence="2">Uncharacterized protein</fullName>
    </submittedName>
</protein>
<dbReference type="EMBL" id="JACXVP010000001">
    <property type="protein sequence ID" value="KAG5632793.1"/>
    <property type="molecule type" value="Genomic_DNA"/>
</dbReference>
<evidence type="ECO:0000313" key="3">
    <source>
        <dbReference type="Proteomes" id="UP000824120"/>
    </source>
</evidence>
<sequence length="112" mass="12767">MDCVVYYDDEVAPTKNQKFYGGFIVWVYIITGSLYGGYNGTRVNLVRVMGYVASAIDRAYKIVHIIFGRRLKCFGNVLQLFNESYGRWLTSVQPEGLIALHDCCNALNRSLR</sequence>
<feature type="non-terminal residue" evidence="2">
    <location>
        <position position="1"/>
    </location>
</feature>
<keyword evidence="1" id="KW-0472">Membrane</keyword>
<keyword evidence="3" id="KW-1185">Reference proteome</keyword>
<organism evidence="2 3">
    <name type="scientific">Solanum commersonii</name>
    <name type="common">Commerson's wild potato</name>
    <name type="synonym">Commerson's nightshade</name>
    <dbReference type="NCBI Taxonomy" id="4109"/>
    <lineage>
        <taxon>Eukaryota</taxon>
        <taxon>Viridiplantae</taxon>
        <taxon>Streptophyta</taxon>
        <taxon>Embryophyta</taxon>
        <taxon>Tracheophyta</taxon>
        <taxon>Spermatophyta</taxon>
        <taxon>Magnoliopsida</taxon>
        <taxon>eudicotyledons</taxon>
        <taxon>Gunneridae</taxon>
        <taxon>Pentapetalae</taxon>
        <taxon>asterids</taxon>
        <taxon>lamiids</taxon>
        <taxon>Solanales</taxon>
        <taxon>Solanaceae</taxon>
        <taxon>Solanoideae</taxon>
        <taxon>Solaneae</taxon>
        <taxon>Solanum</taxon>
    </lineage>
</organism>
<accession>A0A9J6B7Z9</accession>
<comment type="caution">
    <text evidence="2">The sequence shown here is derived from an EMBL/GenBank/DDBJ whole genome shotgun (WGS) entry which is preliminary data.</text>
</comment>
<dbReference type="AlphaFoldDB" id="A0A9J6B7Z9"/>
<keyword evidence="1" id="KW-0812">Transmembrane</keyword>
<name>A0A9J6B7Z9_SOLCO</name>
<feature type="transmembrane region" description="Helical" evidence="1">
    <location>
        <begin position="19"/>
        <end position="38"/>
    </location>
</feature>
<dbReference type="Proteomes" id="UP000824120">
    <property type="component" value="Chromosome 1"/>
</dbReference>
<evidence type="ECO:0000313" key="2">
    <source>
        <dbReference type="EMBL" id="KAG5632793.1"/>
    </source>
</evidence>
<keyword evidence="1" id="KW-1133">Transmembrane helix</keyword>